<keyword evidence="1" id="KW-0614">Plasmid</keyword>
<geneLocation type="plasmid" evidence="1">
    <name>Birmingham IncP-alpha plasmid</name>
</geneLocation>
<evidence type="ECO:0000313" key="1">
    <source>
        <dbReference type="EMBL" id="CAJ85697.1"/>
    </source>
</evidence>
<comment type="miscellaneous">
    <text evidence="1">The sequence shown here is derived from an EMBL/GenBank/DDBJ third party annotation (TPA) entry.</text>
</comment>
<reference evidence="1" key="1">
    <citation type="journal article" date="1994" name="J. Mol. Biol.">
        <title>Complete nucleotide sequence of Birmingham IncP alpha plasmids. Compilation and comparative analysis.</title>
        <authorList>
            <person name="Pansegrau W."/>
            <person name="Lanka E."/>
            <person name="Barth P.T."/>
            <person name="Figurski D.H."/>
            <person name="Guiney D.G."/>
            <person name="Haas D."/>
            <person name="Helinski D.R."/>
            <person name="Schwab H."/>
            <person name="Stanisich V.A."/>
            <person name="Thomas C.M."/>
        </authorList>
    </citation>
    <scope>NUCLEOTIDE SEQUENCE</scope>
    <source>
        <strain evidence="1">RK2</strain>
        <plasmid evidence="1">Birmingham IncP-alpha plasmid</plasmid>
    </source>
</reference>
<gene>
    <name evidence="1" type="primary">trbK</name>
</gene>
<proteinExistence type="predicted"/>
<dbReference type="AlphaFoldDB" id="A6H949"/>
<dbReference type="NCBIfam" id="TIGR04359">
    <property type="entry name" value="TrbK_RP4"/>
    <property type="match status" value="1"/>
</dbReference>
<dbReference type="EMBL" id="BN000925">
    <property type="protein sequence ID" value="CAJ85697.1"/>
    <property type="molecule type" value="Genomic_DNA"/>
</dbReference>
<protein>
    <submittedName>
        <fullName evidence="1">TrbK entry exclusion protein</fullName>
    </submittedName>
</protein>
<dbReference type="PROSITE" id="PS51257">
    <property type="entry name" value="PROKAR_LIPOPROTEIN"/>
    <property type="match status" value="1"/>
</dbReference>
<dbReference type="InterPro" id="IPR027584">
    <property type="entry name" value="TrbK_RP4"/>
</dbReference>
<reference evidence="1" key="2">
    <citation type="journal article" date="2007" name="Plasmid">
        <title>Sequence of plasmid pBS228 and reconstruction of the IncP-1alpha phylogeny.</title>
        <authorList>
            <person name="Haines A.S."/>
            <person name="Jones K."/>
            <person name="Batt S."/>
            <person name="Thomas C.M."/>
        </authorList>
    </citation>
    <scope>NUCLEOTIDE SEQUENCE</scope>
    <source>
        <strain evidence="1">RK2</strain>
        <plasmid evidence="1">Birmingham IncP-alpha plasmid</plasmid>
    </source>
</reference>
<organism evidence="1">
    <name type="scientific">Birmingham IncP-alpha plasmid</name>
    <dbReference type="NCBI Taxonomy" id="35419"/>
    <lineage>
        <taxon>other sequences</taxon>
        <taxon>plasmids</taxon>
    </lineage>
</organism>
<sequence>MKKSNFIAVAALAAVMAASLAGCDNKPDTDKLTCADLPKVTDAAQRAELLKKCPRGEPGGFKPSEKKEW</sequence>
<name>A6H949_9ZZZZ</name>
<accession>A6H949</accession>